<comment type="similarity">
    <text evidence="3">Belongs to the AB hydrolase superfamily. MenH family.</text>
</comment>
<evidence type="ECO:0000313" key="6">
    <source>
        <dbReference type="Proteomes" id="UP000254649"/>
    </source>
</evidence>
<reference evidence="5 6" key="1">
    <citation type="submission" date="2018-06" db="EMBL/GenBank/DDBJ databases">
        <authorList>
            <consortium name="Pathogen Informatics"/>
            <person name="Doyle S."/>
        </authorList>
    </citation>
    <scope>NUCLEOTIDE SEQUENCE [LARGE SCALE GENOMIC DNA]</scope>
    <source>
        <strain evidence="5 6">NCTC10801</strain>
    </source>
</reference>
<dbReference type="Gene3D" id="3.40.50.1820">
    <property type="entry name" value="alpha/beta hydrolase"/>
    <property type="match status" value="1"/>
</dbReference>
<dbReference type="PANTHER" id="PTHR42916:SF1">
    <property type="entry name" value="PROTEIN PHYLLO, CHLOROPLASTIC"/>
    <property type="match status" value="1"/>
</dbReference>
<dbReference type="UniPathway" id="UPA01057">
    <property type="reaction ID" value="UER00900"/>
</dbReference>
<comment type="function">
    <text evidence="3">Catalyzes a proton abstraction reaction that results in 2,5-elimination of pyruvate from 2-succinyl-5-enolpyruvyl-6-hydroxy-3-cyclohexene-1-carboxylate (SEPHCHC) and the formation of 2-succinyl-6-hydroxy-2,4-cyclohexadiene-1-carboxylate (SHCHC).</text>
</comment>
<accession>A0A380TQ55</accession>
<dbReference type="EC" id="4.2.99.20" evidence="3"/>
<protein>
    <recommendedName>
        <fullName evidence="3">Putative 2-succinyl-6-hydroxy-2,4-cyclohexadiene-1-carboxylate synthase</fullName>
        <shortName evidence="3">SHCHC synthase</shortName>
        <ecNumber evidence="3">4.2.99.20</ecNumber>
    </recommendedName>
</protein>
<dbReference type="UniPathway" id="UPA00079"/>
<dbReference type="Proteomes" id="UP000254649">
    <property type="component" value="Unassembled WGS sequence"/>
</dbReference>
<gene>
    <name evidence="3 5" type="primary">menH</name>
    <name evidence="5" type="ORF">NCTC10801_01128</name>
</gene>
<dbReference type="GO" id="GO:0016787">
    <property type="term" value="F:hydrolase activity"/>
    <property type="evidence" value="ECO:0007669"/>
    <property type="project" value="UniProtKB-KW"/>
</dbReference>
<evidence type="ECO:0000256" key="3">
    <source>
        <dbReference type="HAMAP-Rule" id="MF_01660"/>
    </source>
</evidence>
<dbReference type="SUPFAM" id="SSF53474">
    <property type="entry name" value="alpha/beta-Hydrolases"/>
    <property type="match status" value="1"/>
</dbReference>
<evidence type="ECO:0000313" key="5">
    <source>
        <dbReference type="EMBL" id="SUT90059.1"/>
    </source>
</evidence>
<comment type="pathway">
    <text evidence="3">Quinol/quinone metabolism; 1,4-dihydroxy-2-naphthoate biosynthesis; 1,4-dihydroxy-2-naphthoate from chorismate: step 3/7.</text>
</comment>
<keyword evidence="6" id="KW-1185">Reference proteome</keyword>
<name>A0A380TQ55_9PAST</name>
<comment type="subunit">
    <text evidence="3">Monomer.</text>
</comment>
<evidence type="ECO:0000259" key="4">
    <source>
        <dbReference type="Pfam" id="PF00561"/>
    </source>
</evidence>
<dbReference type="PANTHER" id="PTHR42916">
    <property type="entry name" value="2-SUCCINYL-5-ENOLPYRUVYL-6-HYDROXY-3-CYCLOHEXENE-1-CARBOXYLATE SYNTHASE"/>
    <property type="match status" value="1"/>
</dbReference>
<dbReference type="NCBIfam" id="NF008340">
    <property type="entry name" value="PRK11126.1"/>
    <property type="match status" value="1"/>
</dbReference>
<sequence length="241" mass="27177">MKLVFLHGLLGDKDDWQNVIQNCPHVDCISLDLPFHGNAKNIAVKSFENCADYLSSQLQSAVKNEPYFLVGYSLGGRIALYYALQAQCEKGNLQGLILEGANLGLIDETEKTARWQNDEKWANQFCSIPLENVLNDWYQQPVFAHLNDQERIALIQKRAGNCGENIGKMLRATSLAKQPYLGDKVRSSLLPIYYFVGEKDQKFRQIAECEKLNTKLIIGAGHNTHLENPMGFVKALQEIFA</sequence>
<dbReference type="NCBIfam" id="TIGR03695">
    <property type="entry name" value="menH_SHCHC"/>
    <property type="match status" value="1"/>
</dbReference>
<dbReference type="Pfam" id="PF00561">
    <property type="entry name" value="Abhydrolase_1"/>
    <property type="match status" value="1"/>
</dbReference>
<evidence type="ECO:0000256" key="2">
    <source>
        <dbReference type="ARBA" id="ARBA00023239"/>
    </source>
</evidence>
<organism evidence="5 6">
    <name type="scientific">[Actinobacillus] rossii</name>
    <dbReference type="NCBI Taxonomy" id="123820"/>
    <lineage>
        <taxon>Bacteria</taxon>
        <taxon>Pseudomonadati</taxon>
        <taxon>Pseudomonadota</taxon>
        <taxon>Gammaproteobacteria</taxon>
        <taxon>Pasteurellales</taxon>
        <taxon>Pasteurellaceae</taxon>
    </lineage>
</organism>
<keyword evidence="5" id="KW-0378">Hydrolase</keyword>
<keyword evidence="2 3" id="KW-0456">Lyase</keyword>
<keyword evidence="1 3" id="KW-0474">Menaquinone biosynthesis</keyword>
<dbReference type="InterPro" id="IPR029058">
    <property type="entry name" value="AB_hydrolase_fold"/>
</dbReference>
<dbReference type="HAMAP" id="MF_01660">
    <property type="entry name" value="MenH"/>
    <property type="match status" value="1"/>
</dbReference>
<evidence type="ECO:0000256" key="1">
    <source>
        <dbReference type="ARBA" id="ARBA00022428"/>
    </source>
</evidence>
<dbReference type="AlphaFoldDB" id="A0A380TQ55"/>
<dbReference type="EMBL" id="UFRQ01000003">
    <property type="protein sequence ID" value="SUT90059.1"/>
    <property type="molecule type" value="Genomic_DNA"/>
</dbReference>
<dbReference type="InterPro" id="IPR022485">
    <property type="entry name" value="SHCHC_synthase_MenH"/>
</dbReference>
<dbReference type="GO" id="GO:0070205">
    <property type="term" value="F:2-succinyl-6-hydroxy-2,4-cyclohexadiene-1-carboxylate synthase activity"/>
    <property type="evidence" value="ECO:0007669"/>
    <property type="project" value="UniProtKB-UniRule"/>
</dbReference>
<proteinExistence type="inferred from homology"/>
<comment type="catalytic activity">
    <reaction evidence="3">
        <text>5-enolpyruvoyl-6-hydroxy-2-succinyl-cyclohex-3-ene-1-carboxylate = (1R,6R)-6-hydroxy-2-succinyl-cyclohexa-2,4-diene-1-carboxylate + pyruvate</text>
        <dbReference type="Rhea" id="RHEA:25597"/>
        <dbReference type="ChEBI" id="CHEBI:15361"/>
        <dbReference type="ChEBI" id="CHEBI:58689"/>
        <dbReference type="ChEBI" id="CHEBI:58818"/>
        <dbReference type="EC" id="4.2.99.20"/>
    </reaction>
</comment>
<dbReference type="GO" id="GO:0009234">
    <property type="term" value="P:menaquinone biosynthetic process"/>
    <property type="evidence" value="ECO:0007669"/>
    <property type="project" value="UniProtKB-UniRule"/>
</dbReference>
<feature type="domain" description="AB hydrolase-1" evidence="4">
    <location>
        <begin position="3"/>
        <end position="229"/>
    </location>
</feature>
<comment type="pathway">
    <text evidence="3">Quinol/quinone metabolism; menaquinone biosynthesis.</text>
</comment>
<dbReference type="InterPro" id="IPR000073">
    <property type="entry name" value="AB_hydrolase_1"/>
</dbReference>